<dbReference type="Proteomes" id="UP000622580">
    <property type="component" value="Unassembled WGS sequence"/>
</dbReference>
<dbReference type="PROSITE" id="PS50222">
    <property type="entry name" value="EF_HAND_2"/>
    <property type="match status" value="1"/>
</dbReference>
<evidence type="ECO:0000313" key="3">
    <source>
        <dbReference type="EMBL" id="MBR7621342.1"/>
    </source>
</evidence>
<accession>A0A941D3R1</accession>
<reference evidence="3" key="2">
    <citation type="submission" date="2021-04" db="EMBL/GenBank/DDBJ databases">
        <title>Draft genome assembly of strain Phenylobacterium sp. 20VBR1 using MiniION and Illumina platforms.</title>
        <authorList>
            <person name="Thomas F.A."/>
            <person name="Krishnan K.P."/>
            <person name="Sinha R.K."/>
        </authorList>
    </citation>
    <scope>NUCLEOTIDE SEQUENCE</scope>
    <source>
        <strain evidence="3">20VBR1</strain>
    </source>
</reference>
<keyword evidence="1" id="KW-1133">Transmembrane helix</keyword>
<dbReference type="RefSeq" id="WP_215342436.1">
    <property type="nucleotide sequence ID" value="NZ_JAGSGD010000001.1"/>
</dbReference>
<organism evidence="3 5">
    <name type="scientific">Phenylobacterium glaciei</name>
    <dbReference type="NCBI Taxonomy" id="2803784"/>
    <lineage>
        <taxon>Bacteria</taxon>
        <taxon>Pseudomonadati</taxon>
        <taxon>Pseudomonadota</taxon>
        <taxon>Alphaproteobacteria</taxon>
        <taxon>Caulobacterales</taxon>
        <taxon>Caulobacteraceae</taxon>
        <taxon>Phenylobacterium</taxon>
    </lineage>
</organism>
<gene>
    <name evidence="3" type="ORF">JKL49_18255</name>
    <name evidence="4" type="ORF">JKL49_25480</name>
</gene>
<dbReference type="InterPro" id="IPR018247">
    <property type="entry name" value="EF_Hand_1_Ca_BS"/>
</dbReference>
<proteinExistence type="predicted"/>
<sequence>MTEPRRLKKSESLEIRIPYPTKEAFMARCRADGRSASEALRAFIDQQLEAPAKPRVSRKTWRLIAGAAIAAAVGAAALPSLARPSMAAAQFDHIDIDHDGQISRAEFTAR</sequence>
<keyword evidence="5" id="KW-1185">Reference proteome</keyword>
<evidence type="ECO:0000256" key="1">
    <source>
        <dbReference type="SAM" id="Phobius"/>
    </source>
</evidence>
<feature type="transmembrane region" description="Helical" evidence="1">
    <location>
        <begin position="63"/>
        <end position="82"/>
    </location>
</feature>
<evidence type="ECO:0000259" key="2">
    <source>
        <dbReference type="PROSITE" id="PS50222"/>
    </source>
</evidence>
<evidence type="ECO:0000313" key="5">
    <source>
        <dbReference type="Proteomes" id="UP000622580"/>
    </source>
</evidence>
<reference evidence="4" key="1">
    <citation type="submission" date="2021-01" db="EMBL/GenBank/DDBJ databases">
        <title>Genome sequence of Phenylobacterium sp. 20VBR1 isolated from a valley glaceir, Ny-Alesund, Svalbard.</title>
        <authorList>
            <person name="Thomas F.A."/>
            <person name="Krishnan K.P."/>
            <person name="Sinha R.K."/>
        </authorList>
    </citation>
    <scope>NUCLEOTIDE SEQUENCE</scope>
    <source>
        <strain evidence="4">20VBR1</strain>
    </source>
</reference>
<keyword evidence="1" id="KW-0472">Membrane</keyword>
<feature type="domain" description="EF-hand" evidence="2">
    <location>
        <begin position="82"/>
        <end position="110"/>
    </location>
</feature>
<protein>
    <recommendedName>
        <fullName evidence="2">EF-hand domain-containing protein</fullName>
    </recommendedName>
</protein>
<dbReference type="AlphaFoldDB" id="A0A941D3R1"/>
<dbReference type="Gene3D" id="1.10.238.10">
    <property type="entry name" value="EF-hand"/>
    <property type="match status" value="1"/>
</dbReference>
<dbReference type="EMBL" id="JAGSGD010000001">
    <property type="protein sequence ID" value="MBR7621342.1"/>
    <property type="molecule type" value="Genomic_DNA"/>
</dbReference>
<dbReference type="EMBL" id="CP068570">
    <property type="protein sequence ID" value="QQZ49976.1"/>
    <property type="molecule type" value="Genomic_DNA"/>
</dbReference>
<name>A0A941D3R1_9CAUL</name>
<keyword evidence="1" id="KW-0812">Transmembrane</keyword>
<dbReference type="GO" id="GO:0005509">
    <property type="term" value="F:calcium ion binding"/>
    <property type="evidence" value="ECO:0007669"/>
    <property type="project" value="InterPro"/>
</dbReference>
<dbReference type="InterPro" id="IPR002048">
    <property type="entry name" value="EF_hand_dom"/>
</dbReference>
<dbReference type="PROSITE" id="PS00018">
    <property type="entry name" value="EF_HAND_1"/>
    <property type="match status" value="1"/>
</dbReference>
<evidence type="ECO:0000313" key="4">
    <source>
        <dbReference type="EMBL" id="QQZ49976.1"/>
    </source>
</evidence>